<dbReference type="SUPFAM" id="SSF48452">
    <property type="entry name" value="TPR-like"/>
    <property type="match status" value="1"/>
</dbReference>
<evidence type="ECO:0000313" key="3">
    <source>
        <dbReference type="EMBL" id="TXH86008.1"/>
    </source>
</evidence>
<dbReference type="Pfam" id="PF14559">
    <property type="entry name" value="TPR_19"/>
    <property type="match status" value="1"/>
</dbReference>
<protein>
    <submittedName>
        <fullName evidence="3">Tetratricopeptide repeat protein</fullName>
    </submittedName>
</protein>
<name>A0A5C7SQE3_THASP</name>
<dbReference type="Gene3D" id="1.25.40.10">
    <property type="entry name" value="Tetratricopeptide repeat domain"/>
    <property type="match status" value="1"/>
</dbReference>
<sequence>MRTAKNLVFTAVVGMSGVLFGCAANNASLKPEEFSAAFEQSTKAVDTLLQQGNQKDAFKMLDELAAKNPERKEPWARKARIQFDAGNYAQAITSAEEVLQRDPADRSAKSIRAVAGLRVATQSLNELRSDVELKGNARTDAIGLVKVMRETLGESVLVPPSAAKADVAGARNAGATQRASQNRGRSGSRRPAAPAAVEASSSGGDPFGALK</sequence>
<dbReference type="Proteomes" id="UP000321192">
    <property type="component" value="Unassembled WGS sequence"/>
</dbReference>
<organism evidence="3 4">
    <name type="scientific">Thauera aminoaromatica</name>
    <dbReference type="NCBI Taxonomy" id="164330"/>
    <lineage>
        <taxon>Bacteria</taxon>
        <taxon>Pseudomonadati</taxon>
        <taxon>Pseudomonadota</taxon>
        <taxon>Betaproteobacteria</taxon>
        <taxon>Rhodocyclales</taxon>
        <taxon>Zoogloeaceae</taxon>
        <taxon>Thauera</taxon>
    </lineage>
</organism>
<dbReference type="PROSITE" id="PS51257">
    <property type="entry name" value="PROKAR_LIPOPROTEIN"/>
    <property type="match status" value="1"/>
</dbReference>
<feature type="signal peptide" evidence="2">
    <location>
        <begin position="1"/>
        <end position="21"/>
    </location>
</feature>
<dbReference type="AlphaFoldDB" id="A0A5C7SQE3"/>
<evidence type="ECO:0000313" key="4">
    <source>
        <dbReference type="Proteomes" id="UP000321192"/>
    </source>
</evidence>
<feature type="region of interest" description="Disordered" evidence="1">
    <location>
        <begin position="163"/>
        <end position="211"/>
    </location>
</feature>
<feature type="compositionally biased region" description="Low complexity" evidence="1">
    <location>
        <begin position="183"/>
        <end position="202"/>
    </location>
</feature>
<dbReference type="EMBL" id="SSFD01000123">
    <property type="protein sequence ID" value="TXH86008.1"/>
    <property type="molecule type" value="Genomic_DNA"/>
</dbReference>
<dbReference type="InterPro" id="IPR011990">
    <property type="entry name" value="TPR-like_helical_dom_sf"/>
</dbReference>
<feature type="chain" id="PRO_5022983413" evidence="2">
    <location>
        <begin position="22"/>
        <end position="211"/>
    </location>
</feature>
<gene>
    <name evidence="3" type="ORF">E6Q80_08520</name>
</gene>
<accession>A0A5C7SQE3</accession>
<comment type="caution">
    <text evidence="3">The sequence shown here is derived from an EMBL/GenBank/DDBJ whole genome shotgun (WGS) entry which is preliminary data.</text>
</comment>
<keyword evidence="2" id="KW-0732">Signal</keyword>
<evidence type="ECO:0000256" key="1">
    <source>
        <dbReference type="SAM" id="MobiDB-lite"/>
    </source>
</evidence>
<dbReference type="RefSeq" id="WP_276658216.1">
    <property type="nucleotide sequence ID" value="NZ_SSFD01000123.1"/>
</dbReference>
<evidence type="ECO:0000256" key="2">
    <source>
        <dbReference type="SAM" id="SignalP"/>
    </source>
</evidence>
<reference evidence="3 4" key="1">
    <citation type="submission" date="2018-09" db="EMBL/GenBank/DDBJ databases">
        <title>Metagenome Assembled Genomes from an Advanced Water Purification Facility.</title>
        <authorList>
            <person name="Stamps B.W."/>
            <person name="Spear J.R."/>
        </authorList>
    </citation>
    <scope>NUCLEOTIDE SEQUENCE [LARGE SCALE GENOMIC DNA]</scope>
    <source>
        <strain evidence="3">Bin_27_1</strain>
    </source>
</reference>
<proteinExistence type="predicted"/>